<reference evidence="5" key="1">
    <citation type="submission" date="2019-08" db="EMBL/GenBank/DDBJ databases">
        <title>The genome of the North American firefly Photinus pyralis.</title>
        <authorList>
            <consortium name="Photinus pyralis genome working group"/>
            <person name="Fallon T.R."/>
            <person name="Sander Lower S.E."/>
            <person name="Weng J.-K."/>
        </authorList>
    </citation>
    <scope>NUCLEOTIDE SEQUENCE</scope>
    <source>
        <strain evidence="5">TRF0915ILg1</strain>
        <tissue evidence="5">Whole body</tissue>
    </source>
</reference>
<dbReference type="Proteomes" id="UP000801492">
    <property type="component" value="Unassembled WGS sequence"/>
</dbReference>
<comment type="similarity">
    <text evidence="2">Belongs to the peptidase S1 family. CLIP subfamily.</text>
</comment>
<dbReference type="FunFam" id="2.40.10.10:FF:000068">
    <property type="entry name" value="transmembrane protease serine 2"/>
    <property type="match status" value="1"/>
</dbReference>
<dbReference type="InterPro" id="IPR018114">
    <property type="entry name" value="TRYPSIN_HIS"/>
</dbReference>
<evidence type="ECO:0000256" key="2">
    <source>
        <dbReference type="ARBA" id="ARBA00024195"/>
    </source>
</evidence>
<name>A0A8K0CBL5_IGNLU</name>
<dbReference type="InterPro" id="IPR001314">
    <property type="entry name" value="Peptidase_S1A"/>
</dbReference>
<dbReference type="InterPro" id="IPR043504">
    <property type="entry name" value="Peptidase_S1_PA_chymotrypsin"/>
</dbReference>
<dbReference type="PROSITE" id="PS00134">
    <property type="entry name" value="TRYPSIN_HIS"/>
    <property type="match status" value="1"/>
</dbReference>
<dbReference type="SMART" id="SM00020">
    <property type="entry name" value="Tryp_SPc"/>
    <property type="match status" value="1"/>
</dbReference>
<dbReference type="InterPro" id="IPR033116">
    <property type="entry name" value="TRYPSIN_SER"/>
</dbReference>
<evidence type="ECO:0000313" key="5">
    <source>
        <dbReference type="EMBL" id="KAF2882272.1"/>
    </source>
</evidence>
<dbReference type="GO" id="GO:0004252">
    <property type="term" value="F:serine-type endopeptidase activity"/>
    <property type="evidence" value="ECO:0007669"/>
    <property type="project" value="InterPro"/>
</dbReference>
<dbReference type="InterPro" id="IPR001254">
    <property type="entry name" value="Trypsin_dom"/>
</dbReference>
<dbReference type="InterPro" id="IPR009003">
    <property type="entry name" value="Peptidase_S1_PA"/>
</dbReference>
<dbReference type="GO" id="GO:0006508">
    <property type="term" value="P:proteolysis"/>
    <property type="evidence" value="ECO:0007669"/>
    <property type="project" value="UniProtKB-KW"/>
</dbReference>
<comment type="caution">
    <text evidence="5">The sequence shown here is derived from an EMBL/GenBank/DDBJ whole genome shotgun (WGS) entry which is preliminary data.</text>
</comment>
<dbReference type="PROSITE" id="PS50240">
    <property type="entry name" value="TRYPSIN_DOM"/>
    <property type="match status" value="1"/>
</dbReference>
<dbReference type="SUPFAM" id="SSF50494">
    <property type="entry name" value="Trypsin-like serine proteases"/>
    <property type="match status" value="1"/>
</dbReference>
<proteinExistence type="inferred from homology"/>
<dbReference type="FunFam" id="2.40.10.10:FF:000002">
    <property type="entry name" value="Transmembrane protease serine"/>
    <property type="match status" value="1"/>
</dbReference>
<keyword evidence="3" id="KW-0720">Serine protease</keyword>
<dbReference type="AlphaFoldDB" id="A0A8K0CBL5"/>
<dbReference type="Pfam" id="PF00089">
    <property type="entry name" value="Trypsin"/>
    <property type="match status" value="1"/>
</dbReference>
<keyword evidence="6" id="KW-1185">Reference proteome</keyword>
<dbReference type="OrthoDB" id="9981647at2759"/>
<organism evidence="5 6">
    <name type="scientific">Ignelater luminosus</name>
    <name type="common">Cucubano</name>
    <name type="synonym">Pyrophorus luminosus</name>
    <dbReference type="NCBI Taxonomy" id="2038154"/>
    <lineage>
        <taxon>Eukaryota</taxon>
        <taxon>Metazoa</taxon>
        <taxon>Ecdysozoa</taxon>
        <taxon>Arthropoda</taxon>
        <taxon>Hexapoda</taxon>
        <taxon>Insecta</taxon>
        <taxon>Pterygota</taxon>
        <taxon>Neoptera</taxon>
        <taxon>Endopterygota</taxon>
        <taxon>Coleoptera</taxon>
        <taxon>Polyphaga</taxon>
        <taxon>Elateriformia</taxon>
        <taxon>Elateroidea</taxon>
        <taxon>Elateridae</taxon>
        <taxon>Agrypninae</taxon>
        <taxon>Pyrophorini</taxon>
        <taxon>Ignelater</taxon>
    </lineage>
</organism>
<dbReference type="EMBL" id="VTPC01090632">
    <property type="protein sequence ID" value="KAF2882272.1"/>
    <property type="molecule type" value="Genomic_DNA"/>
</dbReference>
<dbReference type="CDD" id="cd00190">
    <property type="entry name" value="Tryp_SPc"/>
    <property type="match status" value="1"/>
</dbReference>
<keyword evidence="1" id="KW-1015">Disulfide bond</keyword>
<sequence length="227" mass="25167">MCGGTIINNKYVLTAAHCLVNKASEVFQVRLGEWNTKEDPDCVDTLRTDCADPVKNISVESIIVHEYYHARTKNNDIGLLKLADNITYSDYIRPICLASRNSASLSPGLKLVVSGWGMVENGTNSNLKLKTDVPLVHNKKCKEVAERNNFGQAWIGLNQMCAGGEEGKDACRGDSGGPLMRSYTNPNDGIVQWYQEGIVSWGMMCGNNPAVYTNVRKYRSWILSQLE</sequence>
<evidence type="ECO:0000256" key="3">
    <source>
        <dbReference type="RuleBase" id="RU363034"/>
    </source>
</evidence>
<evidence type="ECO:0000256" key="1">
    <source>
        <dbReference type="ARBA" id="ARBA00023157"/>
    </source>
</evidence>
<evidence type="ECO:0000259" key="4">
    <source>
        <dbReference type="PROSITE" id="PS50240"/>
    </source>
</evidence>
<protein>
    <recommendedName>
        <fullName evidence="4">Peptidase S1 domain-containing protein</fullName>
    </recommendedName>
</protein>
<feature type="domain" description="Peptidase S1" evidence="4">
    <location>
        <begin position="1"/>
        <end position="227"/>
    </location>
</feature>
<dbReference type="PANTHER" id="PTHR24256">
    <property type="entry name" value="TRYPTASE-RELATED"/>
    <property type="match status" value="1"/>
</dbReference>
<dbReference type="Gene3D" id="2.40.10.10">
    <property type="entry name" value="Trypsin-like serine proteases"/>
    <property type="match status" value="2"/>
</dbReference>
<keyword evidence="3" id="KW-0645">Protease</keyword>
<evidence type="ECO:0000313" key="6">
    <source>
        <dbReference type="Proteomes" id="UP000801492"/>
    </source>
</evidence>
<dbReference type="PRINTS" id="PR00722">
    <property type="entry name" value="CHYMOTRYPSIN"/>
</dbReference>
<gene>
    <name evidence="5" type="ORF">ILUMI_23892</name>
</gene>
<dbReference type="InterPro" id="IPR051487">
    <property type="entry name" value="Ser/Thr_Proteases_Immune/Dev"/>
</dbReference>
<keyword evidence="3" id="KW-0378">Hydrolase</keyword>
<accession>A0A8K0CBL5</accession>
<dbReference type="PROSITE" id="PS00135">
    <property type="entry name" value="TRYPSIN_SER"/>
    <property type="match status" value="1"/>
</dbReference>